<feature type="non-terminal residue" evidence="7">
    <location>
        <position position="244"/>
    </location>
</feature>
<evidence type="ECO:0000256" key="4">
    <source>
        <dbReference type="ARBA" id="ARBA00023004"/>
    </source>
</evidence>
<name>A0A383ANL0_9ZZZZ</name>
<gene>
    <name evidence="7" type="ORF">METZ01_LOCUS462003</name>
</gene>
<feature type="domain" description="Radical SAM core" evidence="6">
    <location>
        <begin position="1"/>
        <end position="220"/>
    </location>
</feature>
<dbReference type="InterPro" id="IPR051198">
    <property type="entry name" value="BchE-like"/>
</dbReference>
<comment type="cofactor">
    <cofactor evidence="1">
        <name>[4Fe-4S] cluster</name>
        <dbReference type="ChEBI" id="CHEBI:49883"/>
    </cofactor>
</comment>
<dbReference type="GO" id="GO:0051536">
    <property type="term" value="F:iron-sulfur cluster binding"/>
    <property type="evidence" value="ECO:0007669"/>
    <property type="project" value="UniProtKB-KW"/>
</dbReference>
<accession>A0A383ANL0</accession>
<dbReference type="PANTHER" id="PTHR43409">
    <property type="entry name" value="ANAEROBIC MAGNESIUM-PROTOPORPHYRIN IX MONOMETHYL ESTER CYCLASE-RELATED"/>
    <property type="match status" value="1"/>
</dbReference>
<dbReference type="GO" id="GO:0046872">
    <property type="term" value="F:metal ion binding"/>
    <property type="evidence" value="ECO:0007669"/>
    <property type="project" value="UniProtKB-KW"/>
</dbReference>
<dbReference type="PANTHER" id="PTHR43409:SF16">
    <property type="entry name" value="SLR0320 PROTEIN"/>
    <property type="match status" value="1"/>
</dbReference>
<dbReference type="EMBL" id="UINC01193501">
    <property type="protein sequence ID" value="SVE09149.1"/>
    <property type="molecule type" value="Genomic_DNA"/>
</dbReference>
<evidence type="ECO:0000259" key="6">
    <source>
        <dbReference type="PROSITE" id="PS51918"/>
    </source>
</evidence>
<keyword evidence="2" id="KW-0949">S-adenosyl-L-methionine</keyword>
<sequence>MMETTRGCPFVCTFCADGIKAKSKVFRFDHDRTRDELHYIARKVKNIDELIITDLNFAMYKEDVDTAKSVRDIQKLYNYPTLFSASAGKNKPKRTIEVASIINGWTLGASIQSTSPEVLKAIKRSNISIAAYKELVDYGNSLPKSKTHSEIILGLPGDTKERHFESLRFGIDNNVNSIRMFQAMMLSGTEMANMDNRKKFGLVTKFRTIPGCIGIYDLLDDKHPIAEIEEIIVGSDTLPQDDYL</sequence>
<evidence type="ECO:0000313" key="7">
    <source>
        <dbReference type="EMBL" id="SVE09149.1"/>
    </source>
</evidence>
<dbReference type="AlphaFoldDB" id="A0A383ANL0"/>
<evidence type="ECO:0000256" key="3">
    <source>
        <dbReference type="ARBA" id="ARBA00022723"/>
    </source>
</evidence>
<protein>
    <recommendedName>
        <fullName evidence="6">Radical SAM core domain-containing protein</fullName>
    </recommendedName>
</protein>
<reference evidence="7" key="1">
    <citation type="submission" date="2018-05" db="EMBL/GenBank/DDBJ databases">
        <authorList>
            <person name="Lanie J.A."/>
            <person name="Ng W.-L."/>
            <person name="Kazmierczak K.M."/>
            <person name="Andrzejewski T.M."/>
            <person name="Davidsen T.M."/>
            <person name="Wayne K.J."/>
            <person name="Tettelin H."/>
            <person name="Glass J.I."/>
            <person name="Rusch D."/>
            <person name="Podicherti R."/>
            <person name="Tsui H.-C.T."/>
            <person name="Winkler M.E."/>
        </authorList>
    </citation>
    <scope>NUCLEOTIDE SEQUENCE</scope>
</reference>
<evidence type="ECO:0000256" key="2">
    <source>
        <dbReference type="ARBA" id="ARBA00022691"/>
    </source>
</evidence>
<dbReference type="InterPro" id="IPR058240">
    <property type="entry name" value="rSAM_sf"/>
</dbReference>
<dbReference type="GO" id="GO:0005829">
    <property type="term" value="C:cytosol"/>
    <property type="evidence" value="ECO:0007669"/>
    <property type="project" value="TreeGrafter"/>
</dbReference>
<dbReference type="PROSITE" id="PS51918">
    <property type="entry name" value="RADICAL_SAM"/>
    <property type="match status" value="1"/>
</dbReference>
<dbReference type="GO" id="GO:0003824">
    <property type="term" value="F:catalytic activity"/>
    <property type="evidence" value="ECO:0007669"/>
    <property type="project" value="InterPro"/>
</dbReference>
<keyword evidence="4" id="KW-0408">Iron</keyword>
<dbReference type="SMART" id="SM00729">
    <property type="entry name" value="Elp3"/>
    <property type="match status" value="1"/>
</dbReference>
<dbReference type="SUPFAM" id="SSF102114">
    <property type="entry name" value="Radical SAM enzymes"/>
    <property type="match status" value="1"/>
</dbReference>
<dbReference type="SFLD" id="SFLDG01082">
    <property type="entry name" value="B12-binding_domain_containing"/>
    <property type="match status" value="1"/>
</dbReference>
<dbReference type="SFLD" id="SFLDS00029">
    <property type="entry name" value="Radical_SAM"/>
    <property type="match status" value="1"/>
</dbReference>
<keyword evidence="3" id="KW-0479">Metal-binding</keyword>
<dbReference type="InterPro" id="IPR023404">
    <property type="entry name" value="rSAM_horseshoe"/>
</dbReference>
<keyword evidence="5" id="KW-0411">Iron-sulfur</keyword>
<dbReference type="InterPro" id="IPR006638">
    <property type="entry name" value="Elp3/MiaA/NifB-like_rSAM"/>
</dbReference>
<dbReference type="CDD" id="cd01335">
    <property type="entry name" value="Radical_SAM"/>
    <property type="match status" value="1"/>
</dbReference>
<dbReference type="Gene3D" id="3.80.30.20">
    <property type="entry name" value="tm_1862 like domain"/>
    <property type="match status" value="1"/>
</dbReference>
<dbReference type="Pfam" id="PF04055">
    <property type="entry name" value="Radical_SAM"/>
    <property type="match status" value="1"/>
</dbReference>
<organism evidence="7">
    <name type="scientific">marine metagenome</name>
    <dbReference type="NCBI Taxonomy" id="408172"/>
    <lineage>
        <taxon>unclassified sequences</taxon>
        <taxon>metagenomes</taxon>
        <taxon>ecological metagenomes</taxon>
    </lineage>
</organism>
<evidence type="ECO:0000256" key="1">
    <source>
        <dbReference type="ARBA" id="ARBA00001966"/>
    </source>
</evidence>
<proteinExistence type="predicted"/>
<evidence type="ECO:0000256" key="5">
    <source>
        <dbReference type="ARBA" id="ARBA00023014"/>
    </source>
</evidence>
<dbReference type="InterPro" id="IPR007197">
    <property type="entry name" value="rSAM"/>
</dbReference>